<proteinExistence type="predicted"/>
<organism evidence="1 2">
    <name type="scientific">Avena sativa</name>
    <name type="common">Oat</name>
    <dbReference type="NCBI Taxonomy" id="4498"/>
    <lineage>
        <taxon>Eukaryota</taxon>
        <taxon>Viridiplantae</taxon>
        <taxon>Streptophyta</taxon>
        <taxon>Embryophyta</taxon>
        <taxon>Tracheophyta</taxon>
        <taxon>Spermatophyta</taxon>
        <taxon>Magnoliopsida</taxon>
        <taxon>Liliopsida</taxon>
        <taxon>Poales</taxon>
        <taxon>Poaceae</taxon>
        <taxon>BOP clade</taxon>
        <taxon>Pooideae</taxon>
        <taxon>Poodae</taxon>
        <taxon>Poeae</taxon>
        <taxon>Poeae Chloroplast Group 1 (Aveneae type)</taxon>
        <taxon>Aveninae</taxon>
        <taxon>Avena</taxon>
    </lineage>
</organism>
<evidence type="ECO:0000313" key="2">
    <source>
        <dbReference type="Proteomes" id="UP001732700"/>
    </source>
</evidence>
<reference evidence="1" key="1">
    <citation type="submission" date="2021-05" db="EMBL/GenBank/DDBJ databases">
        <authorList>
            <person name="Scholz U."/>
            <person name="Mascher M."/>
            <person name="Fiebig A."/>
        </authorList>
    </citation>
    <scope>NUCLEOTIDE SEQUENCE [LARGE SCALE GENOMIC DNA]</scope>
</reference>
<name>A0ACD5UTP5_AVESA</name>
<sequence>MTMSSKIFLVSSILLAPIPNLTMGNFFAAAELLAQAVSEDCYWIYVTTIFFNSSLNTEKTSTYELTSYISLERLQEAMIHLAMTVPNTNHMLTFFCIASAAVVILGRTCSCLQFIYPNFNTSHMDDFSFSPGSTIANRSLQITPNTGNISHRSGRVVYARGTLKLWNSKRTALTSFSTEFVLNILPQNGTAGEGMAFMITNNPSLPSNSSGQWLGLFNNKTDGAFTNRMVAVEFDTKKSYKDDLDINGIKSNRQYPLSNQSIVLASGSDVWVQIKYDGTSLLFQVTLIQFSTSGHHVTVASRYIDLSLGLLDGIYIGFAGSTGDFTQLNQIKSWKFTTVDHDVKVGTWRKVLLALATLIIFSICLFVVFFMWRRITRHRWLAYCTLEEMIDADGPVKFMLKELRHATDSFSPTLEEKSSQRLTRCWVECTMRRRWNAR</sequence>
<dbReference type="EnsemblPlants" id="AVESA.00010b.r2.2CG0314890.1">
    <property type="protein sequence ID" value="AVESA.00010b.r2.2CG0314890.1.CDS.1"/>
    <property type="gene ID" value="AVESA.00010b.r2.2CG0314890"/>
</dbReference>
<keyword evidence="2" id="KW-1185">Reference proteome</keyword>
<dbReference type="Proteomes" id="UP001732700">
    <property type="component" value="Chromosome 2C"/>
</dbReference>
<evidence type="ECO:0000313" key="1">
    <source>
        <dbReference type="EnsemblPlants" id="AVESA.00010b.r2.2CG0314890.1.CDS.1"/>
    </source>
</evidence>
<protein>
    <submittedName>
        <fullName evidence="1">Uncharacterized protein</fullName>
    </submittedName>
</protein>
<reference evidence="1" key="2">
    <citation type="submission" date="2025-09" db="UniProtKB">
        <authorList>
            <consortium name="EnsemblPlants"/>
        </authorList>
    </citation>
    <scope>IDENTIFICATION</scope>
</reference>
<accession>A0ACD5UTP5</accession>